<dbReference type="GO" id="GO:0005886">
    <property type="term" value="C:plasma membrane"/>
    <property type="evidence" value="ECO:0007669"/>
    <property type="project" value="TreeGrafter"/>
</dbReference>
<feature type="transmembrane region" description="Helical" evidence="10">
    <location>
        <begin position="166"/>
        <end position="189"/>
    </location>
</feature>
<keyword evidence="4" id="KW-1003">Cell membrane</keyword>
<dbReference type="PANTHER" id="PTHR11048:SF28">
    <property type="entry name" value="4-HYDROXYBENZOATE POLYPRENYLTRANSFERASE, MITOCHONDRIAL"/>
    <property type="match status" value="1"/>
</dbReference>
<keyword evidence="7 10" id="KW-1133">Transmembrane helix</keyword>
<evidence type="ECO:0000256" key="9">
    <source>
        <dbReference type="ARBA" id="ARBA00034524"/>
    </source>
</evidence>
<dbReference type="InterPro" id="IPR000537">
    <property type="entry name" value="UbiA_prenyltransferase"/>
</dbReference>
<comment type="similarity">
    <text evidence="3">Belongs to the UbiA prenyltransferase family.</text>
</comment>
<dbReference type="EC" id="2.5.1.39" evidence="9"/>
<evidence type="ECO:0000256" key="10">
    <source>
        <dbReference type="SAM" id="Phobius"/>
    </source>
</evidence>
<evidence type="ECO:0000256" key="1">
    <source>
        <dbReference type="ARBA" id="ARBA00001946"/>
    </source>
</evidence>
<keyword evidence="6 10" id="KW-0812">Transmembrane</keyword>
<keyword evidence="5 11" id="KW-0808">Transferase</keyword>
<evidence type="ECO:0000256" key="6">
    <source>
        <dbReference type="ARBA" id="ARBA00022692"/>
    </source>
</evidence>
<sequence>MTDSMNSFWQKMDAHLNNVAFYQTVFSLPFAYMAAFLAADGKPDIMIMVWITLTIVAARSAALAMDNLIDLKYDVDQPRFKGRPMVAGQLNKKDIYLLVAICFAVLIFSVLQLDPICIKLLPVAALPFIVYPYMKRITCFCHYVCGIAVAMAPAGGWVAVTGTIDWPMIVLFVAVALWIGGFDVVYGAQDEEFDKAHGLHSMATAIGAKNALLLAKLTHVVCLGIFVYMGTLFDLGAIYYLGVVVSAAVLYYQHRLIAIKGFGAFTREYYMRNGIVSVAMFFFTLASVFLK</sequence>
<dbReference type="NCBIfam" id="TIGR01475">
    <property type="entry name" value="ubiA_other"/>
    <property type="match status" value="1"/>
</dbReference>
<comment type="subcellular location">
    <subcellularLocation>
        <location evidence="2">Membrane</location>
        <topology evidence="2">Multi-pass membrane protein</topology>
    </subcellularLocation>
</comment>
<dbReference type="GO" id="GO:0006744">
    <property type="term" value="P:ubiquinone biosynthetic process"/>
    <property type="evidence" value="ECO:0007669"/>
    <property type="project" value="TreeGrafter"/>
</dbReference>
<feature type="transmembrane region" description="Helical" evidence="10">
    <location>
        <begin position="45"/>
        <end position="65"/>
    </location>
</feature>
<dbReference type="AlphaFoldDB" id="A0A1M6BEH2"/>
<feature type="transmembrane region" description="Helical" evidence="10">
    <location>
        <begin position="273"/>
        <end position="290"/>
    </location>
</feature>
<evidence type="ECO:0000256" key="5">
    <source>
        <dbReference type="ARBA" id="ARBA00022679"/>
    </source>
</evidence>
<accession>A0A1M6BEH2</accession>
<comment type="cofactor">
    <cofactor evidence="1">
        <name>Mg(2+)</name>
        <dbReference type="ChEBI" id="CHEBI:18420"/>
    </cofactor>
</comment>
<organism evidence="11 12">
    <name type="scientific">Anaerovibrio lipolyticus DSM 3074</name>
    <dbReference type="NCBI Taxonomy" id="1120997"/>
    <lineage>
        <taxon>Bacteria</taxon>
        <taxon>Bacillati</taxon>
        <taxon>Bacillota</taxon>
        <taxon>Negativicutes</taxon>
        <taxon>Selenomonadales</taxon>
        <taxon>Selenomonadaceae</taxon>
        <taxon>Anaerovibrio</taxon>
    </lineage>
</organism>
<evidence type="ECO:0000256" key="8">
    <source>
        <dbReference type="ARBA" id="ARBA00023136"/>
    </source>
</evidence>
<evidence type="ECO:0000256" key="3">
    <source>
        <dbReference type="ARBA" id="ARBA00005985"/>
    </source>
</evidence>
<reference evidence="11 12" key="1">
    <citation type="submission" date="2016-11" db="EMBL/GenBank/DDBJ databases">
        <authorList>
            <person name="Jaros S."/>
            <person name="Januszkiewicz K."/>
            <person name="Wedrychowicz H."/>
        </authorList>
    </citation>
    <scope>NUCLEOTIDE SEQUENCE [LARGE SCALE GENOMIC DNA]</scope>
    <source>
        <strain evidence="11 12">DSM 3074</strain>
    </source>
</reference>
<feature type="transmembrane region" description="Helical" evidence="10">
    <location>
        <begin position="235"/>
        <end position="252"/>
    </location>
</feature>
<dbReference type="CDD" id="cd13959">
    <property type="entry name" value="PT_UbiA_COQ2"/>
    <property type="match status" value="1"/>
</dbReference>
<dbReference type="EMBL" id="FQYW01000006">
    <property type="protein sequence ID" value="SHI46843.1"/>
    <property type="molecule type" value="Genomic_DNA"/>
</dbReference>
<evidence type="ECO:0000313" key="11">
    <source>
        <dbReference type="EMBL" id="SHI46843.1"/>
    </source>
</evidence>
<protein>
    <recommendedName>
        <fullName evidence="9">4-hydroxybenzoate polyprenyltransferase</fullName>
        <ecNumber evidence="9">2.5.1.39</ecNumber>
    </recommendedName>
</protein>
<dbReference type="Gene3D" id="1.10.357.140">
    <property type="entry name" value="UbiA prenyltransferase"/>
    <property type="match status" value="1"/>
</dbReference>
<evidence type="ECO:0000256" key="7">
    <source>
        <dbReference type="ARBA" id="ARBA00022989"/>
    </source>
</evidence>
<evidence type="ECO:0000313" key="12">
    <source>
        <dbReference type="Proteomes" id="UP000191240"/>
    </source>
</evidence>
<feature type="transmembrane region" description="Helical" evidence="10">
    <location>
        <begin position="95"/>
        <end position="118"/>
    </location>
</feature>
<dbReference type="InterPro" id="IPR044878">
    <property type="entry name" value="UbiA_sf"/>
</dbReference>
<dbReference type="FunFam" id="1.20.120.1780:FF:000001">
    <property type="entry name" value="4-hydroxybenzoate octaprenyltransferase"/>
    <property type="match status" value="1"/>
</dbReference>
<feature type="transmembrane region" description="Helical" evidence="10">
    <location>
        <begin position="139"/>
        <end position="160"/>
    </location>
</feature>
<dbReference type="GO" id="GO:0008412">
    <property type="term" value="F:4-hydroxybenzoate polyprenyltransferase activity"/>
    <property type="evidence" value="ECO:0007669"/>
    <property type="project" value="UniProtKB-EC"/>
</dbReference>
<dbReference type="FunFam" id="1.10.357.140:FF:000008">
    <property type="entry name" value="4-hydroxybenzoate octaprenyltransferase"/>
    <property type="match status" value="1"/>
</dbReference>
<dbReference type="Gene3D" id="1.20.120.1780">
    <property type="entry name" value="UbiA prenyltransferase"/>
    <property type="match status" value="1"/>
</dbReference>
<proteinExistence type="inferred from homology"/>
<keyword evidence="8 10" id="KW-0472">Membrane</keyword>
<dbReference type="InterPro" id="IPR039653">
    <property type="entry name" value="Prenyltransferase"/>
</dbReference>
<dbReference type="InterPro" id="IPR006371">
    <property type="entry name" value="Polyprenyltransferase_UbiA-li"/>
</dbReference>
<feature type="transmembrane region" description="Helical" evidence="10">
    <location>
        <begin position="210"/>
        <end position="229"/>
    </location>
</feature>
<gene>
    <name evidence="11" type="ORF">SAMN02745671_00664</name>
</gene>
<dbReference type="Pfam" id="PF01040">
    <property type="entry name" value="UbiA"/>
    <property type="match status" value="1"/>
</dbReference>
<name>A0A1M6BEH2_9FIRM</name>
<dbReference type="PANTHER" id="PTHR11048">
    <property type="entry name" value="PRENYLTRANSFERASES"/>
    <property type="match status" value="1"/>
</dbReference>
<evidence type="ECO:0000256" key="4">
    <source>
        <dbReference type="ARBA" id="ARBA00022519"/>
    </source>
</evidence>
<evidence type="ECO:0000256" key="2">
    <source>
        <dbReference type="ARBA" id="ARBA00004141"/>
    </source>
</evidence>
<keyword evidence="4" id="KW-0997">Cell inner membrane</keyword>
<feature type="transmembrane region" description="Helical" evidence="10">
    <location>
        <begin position="20"/>
        <end position="38"/>
    </location>
</feature>
<dbReference type="Proteomes" id="UP000191240">
    <property type="component" value="Unassembled WGS sequence"/>
</dbReference>